<dbReference type="EMBL" id="CADCUT010000151">
    <property type="protein sequence ID" value="CAA9419366.1"/>
    <property type="molecule type" value="Genomic_DNA"/>
</dbReference>
<protein>
    <submittedName>
        <fullName evidence="1">Uncharacterized protein</fullName>
    </submittedName>
</protein>
<accession>A0A6J4PN72</accession>
<organism evidence="1">
    <name type="scientific">uncultured Rubrobacteraceae bacterium</name>
    <dbReference type="NCBI Taxonomy" id="349277"/>
    <lineage>
        <taxon>Bacteria</taxon>
        <taxon>Bacillati</taxon>
        <taxon>Actinomycetota</taxon>
        <taxon>Rubrobacteria</taxon>
        <taxon>Rubrobacterales</taxon>
        <taxon>Rubrobacteraceae</taxon>
        <taxon>environmental samples</taxon>
    </lineage>
</organism>
<proteinExistence type="predicted"/>
<name>A0A6J4PN72_9ACTN</name>
<sequence length="40" mass="4779">GRYRETGQECRQGGFRRQKEEVRWVPREEGGEVRQETAEV</sequence>
<evidence type="ECO:0000313" key="1">
    <source>
        <dbReference type="EMBL" id="CAA9419366.1"/>
    </source>
</evidence>
<dbReference type="AlphaFoldDB" id="A0A6J4PN72"/>
<gene>
    <name evidence="1" type="ORF">AVDCRST_MAG03-2432</name>
</gene>
<feature type="non-terminal residue" evidence="1">
    <location>
        <position position="40"/>
    </location>
</feature>
<reference evidence="1" key="1">
    <citation type="submission" date="2020-02" db="EMBL/GenBank/DDBJ databases">
        <authorList>
            <person name="Meier V. D."/>
        </authorList>
    </citation>
    <scope>NUCLEOTIDE SEQUENCE</scope>
    <source>
        <strain evidence="1">AVDCRST_MAG03</strain>
    </source>
</reference>
<feature type="non-terminal residue" evidence="1">
    <location>
        <position position="1"/>
    </location>
</feature>